<evidence type="ECO:0000313" key="2">
    <source>
        <dbReference type="Proteomes" id="UP000499080"/>
    </source>
</evidence>
<protein>
    <submittedName>
        <fullName evidence="1">Uncharacterized protein</fullName>
    </submittedName>
</protein>
<evidence type="ECO:0000313" key="1">
    <source>
        <dbReference type="EMBL" id="GBM51133.1"/>
    </source>
</evidence>
<dbReference type="EMBL" id="BGPR01177319">
    <property type="protein sequence ID" value="GBM51133.1"/>
    <property type="molecule type" value="Genomic_DNA"/>
</dbReference>
<accession>A0A4Y2GC14</accession>
<organism evidence="1 2">
    <name type="scientific">Araneus ventricosus</name>
    <name type="common">Orbweaver spider</name>
    <name type="synonym">Epeira ventricosa</name>
    <dbReference type="NCBI Taxonomy" id="182803"/>
    <lineage>
        <taxon>Eukaryota</taxon>
        <taxon>Metazoa</taxon>
        <taxon>Ecdysozoa</taxon>
        <taxon>Arthropoda</taxon>
        <taxon>Chelicerata</taxon>
        <taxon>Arachnida</taxon>
        <taxon>Araneae</taxon>
        <taxon>Araneomorphae</taxon>
        <taxon>Entelegynae</taxon>
        <taxon>Araneoidea</taxon>
        <taxon>Araneidae</taxon>
        <taxon>Araneus</taxon>
    </lineage>
</organism>
<sequence length="48" mass="5361">MAHVQQKACLAHLGFYGSKSIVTVQRIVQLEQLSGNSLVKRAKDQQHN</sequence>
<dbReference type="Proteomes" id="UP000499080">
    <property type="component" value="Unassembled WGS sequence"/>
</dbReference>
<proteinExistence type="predicted"/>
<keyword evidence="2" id="KW-1185">Reference proteome</keyword>
<feature type="non-terminal residue" evidence="1">
    <location>
        <position position="48"/>
    </location>
</feature>
<name>A0A4Y2GC14_ARAVE</name>
<comment type="caution">
    <text evidence="1">The sequence shown here is derived from an EMBL/GenBank/DDBJ whole genome shotgun (WGS) entry which is preliminary data.</text>
</comment>
<dbReference type="AlphaFoldDB" id="A0A4Y2GC14"/>
<reference evidence="1 2" key="1">
    <citation type="journal article" date="2019" name="Sci. Rep.">
        <title>Orb-weaving spider Araneus ventricosus genome elucidates the spidroin gene catalogue.</title>
        <authorList>
            <person name="Kono N."/>
            <person name="Nakamura H."/>
            <person name="Ohtoshi R."/>
            <person name="Moran D.A.P."/>
            <person name="Shinohara A."/>
            <person name="Yoshida Y."/>
            <person name="Fujiwara M."/>
            <person name="Mori M."/>
            <person name="Tomita M."/>
            <person name="Arakawa K."/>
        </authorList>
    </citation>
    <scope>NUCLEOTIDE SEQUENCE [LARGE SCALE GENOMIC DNA]</scope>
</reference>
<gene>
    <name evidence="1" type="ORF">AVEN_27538_1</name>
</gene>